<protein>
    <submittedName>
        <fullName evidence="2">Uncharacterized protein</fullName>
    </submittedName>
</protein>
<keyword evidence="1" id="KW-1133">Transmembrane helix</keyword>
<dbReference type="Proteomes" id="UP001198182">
    <property type="component" value="Unassembled WGS sequence"/>
</dbReference>
<keyword evidence="3" id="KW-1185">Reference proteome</keyword>
<dbReference type="RefSeq" id="WP_308453038.1">
    <property type="nucleotide sequence ID" value="NZ_JAJEQR010000010.1"/>
</dbReference>
<gene>
    <name evidence="2" type="ORF">LKD81_04870</name>
</gene>
<sequence>MTKKVKAVFTVEAAAVMLLTILTIFSLMSLSLWLRERVILSSALTESLYCRNRQEAEQCLNRAKEKIFASDSSLALDSFDEYTVQASGSGNMAAAGLPGSFSFSETTERKICPAVRILLLYRAVQNIISTEKGG</sequence>
<name>A0AAE3JEM0_9FIRM</name>
<dbReference type="EMBL" id="JAJEQR010000010">
    <property type="protein sequence ID" value="MCC2230333.1"/>
    <property type="molecule type" value="Genomic_DNA"/>
</dbReference>
<evidence type="ECO:0000313" key="3">
    <source>
        <dbReference type="Proteomes" id="UP001198182"/>
    </source>
</evidence>
<organism evidence="2 3">
    <name type="scientific">Hominifimenecus microfluidus</name>
    <dbReference type="NCBI Taxonomy" id="2885348"/>
    <lineage>
        <taxon>Bacteria</taxon>
        <taxon>Bacillati</taxon>
        <taxon>Bacillota</taxon>
        <taxon>Clostridia</taxon>
        <taxon>Lachnospirales</taxon>
        <taxon>Lachnospiraceae</taxon>
        <taxon>Hominifimenecus</taxon>
    </lineage>
</organism>
<accession>A0AAE3JEM0</accession>
<reference evidence="2" key="1">
    <citation type="submission" date="2021-10" db="EMBL/GenBank/DDBJ databases">
        <title>Anaerobic single-cell dispensing facilitates the cultivation of human gut bacteria.</title>
        <authorList>
            <person name="Afrizal A."/>
        </authorList>
    </citation>
    <scope>NUCLEOTIDE SEQUENCE</scope>
    <source>
        <strain evidence="2">CLA-AA-H215</strain>
    </source>
</reference>
<feature type="transmembrane region" description="Helical" evidence="1">
    <location>
        <begin position="13"/>
        <end position="34"/>
    </location>
</feature>
<comment type="caution">
    <text evidence="2">The sequence shown here is derived from an EMBL/GenBank/DDBJ whole genome shotgun (WGS) entry which is preliminary data.</text>
</comment>
<evidence type="ECO:0000313" key="2">
    <source>
        <dbReference type="EMBL" id="MCC2230333.1"/>
    </source>
</evidence>
<keyword evidence="1" id="KW-0812">Transmembrane</keyword>
<keyword evidence="1" id="KW-0472">Membrane</keyword>
<proteinExistence type="predicted"/>
<dbReference type="AlphaFoldDB" id="A0AAE3JEM0"/>
<evidence type="ECO:0000256" key="1">
    <source>
        <dbReference type="SAM" id="Phobius"/>
    </source>
</evidence>